<dbReference type="Gene3D" id="3.40.190.10">
    <property type="entry name" value="Periplasmic binding protein-like II"/>
    <property type="match status" value="2"/>
</dbReference>
<dbReference type="PANTHER" id="PTHR35936:SF17">
    <property type="entry name" value="ARGININE-BINDING EXTRACELLULAR PROTEIN ARTP"/>
    <property type="match status" value="1"/>
</dbReference>
<dbReference type="RefSeq" id="WP_019959238.1">
    <property type="nucleotide sequence ID" value="NZ_CP091512.1"/>
</dbReference>
<evidence type="ECO:0000313" key="5">
    <source>
        <dbReference type="EMBL" id="UOO92295.1"/>
    </source>
</evidence>
<evidence type="ECO:0000256" key="2">
    <source>
        <dbReference type="SAM" id="SignalP"/>
    </source>
</evidence>
<reference evidence="5" key="1">
    <citation type="submission" date="2021-12" db="EMBL/GenBank/DDBJ databases">
        <authorList>
            <person name="Veyrier F.J."/>
        </authorList>
    </citation>
    <scope>NUCLEOTIDE SEQUENCE</scope>
    <source>
        <strain evidence="5">SAG 1488-6</strain>
    </source>
</reference>
<accession>A0ABY4EBL2</accession>
<dbReference type="EMBL" id="CP091512">
    <property type="protein sequence ID" value="UOO92295.1"/>
    <property type="molecule type" value="Genomic_DNA"/>
</dbReference>
<protein>
    <submittedName>
        <fullName evidence="5">Transporter substrate-binding domain-containing protein</fullName>
    </submittedName>
</protein>
<dbReference type="InterPro" id="IPR001638">
    <property type="entry name" value="Solute-binding_3/MltF_N"/>
</dbReference>
<organism evidence="5 6">
    <name type="scientific">Vitreoscilla stercoraria</name>
    <dbReference type="NCBI Taxonomy" id="61"/>
    <lineage>
        <taxon>Bacteria</taxon>
        <taxon>Pseudomonadati</taxon>
        <taxon>Pseudomonadota</taxon>
        <taxon>Betaproteobacteria</taxon>
        <taxon>Neisseriales</taxon>
        <taxon>Neisseriaceae</taxon>
        <taxon>Vitreoscilla</taxon>
    </lineage>
</organism>
<keyword evidence="1 2" id="KW-0732">Signal</keyword>
<feature type="signal peptide" evidence="2">
    <location>
        <begin position="1"/>
        <end position="29"/>
    </location>
</feature>
<feature type="domain" description="Ionotropic glutamate receptor C-terminal" evidence="4">
    <location>
        <begin position="59"/>
        <end position="283"/>
    </location>
</feature>
<evidence type="ECO:0000259" key="4">
    <source>
        <dbReference type="SMART" id="SM00079"/>
    </source>
</evidence>
<feature type="domain" description="Solute-binding protein family 3/N-terminal" evidence="3">
    <location>
        <begin position="59"/>
        <end position="284"/>
    </location>
</feature>
<dbReference type="Proteomes" id="UP000832034">
    <property type="component" value="Chromosome"/>
</dbReference>
<keyword evidence="6" id="KW-1185">Reference proteome</keyword>
<dbReference type="PANTHER" id="PTHR35936">
    <property type="entry name" value="MEMBRANE-BOUND LYTIC MUREIN TRANSGLYCOSYLASE F"/>
    <property type="match status" value="1"/>
</dbReference>
<feature type="chain" id="PRO_5046171661" evidence="2">
    <location>
        <begin position="30"/>
        <end position="295"/>
    </location>
</feature>
<dbReference type="SMART" id="SM00079">
    <property type="entry name" value="PBPe"/>
    <property type="match status" value="1"/>
</dbReference>
<dbReference type="SMART" id="SM00062">
    <property type="entry name" value="PBPb"/>
    <property type="match status" value="1"/>
</dbReference>
<dbReference type="InterPro" id="IPR001320">
    <property type="entry name" value="Iontro_rcpt_C"/>
</dbReference>
<name>A0ABY4EBL2_VITST</name>
<proteinExistence type="predicted"/>
<gene>
    <name evidence="5" type="ORF">LVJ81_11880</name>
</gene>
<evidence type="ECO:0000259" key="3">
    <source>
        <dbReference type="SMART" id="SM00062"/>
    </source>
</evidence>
<dbReference type="SUPFAM" id="SSF53850">
    <property type="entry name" value="Periplasmic binding protein-like II"/>
    <property type="match status" value="1"/>
</dbReference>
<evidence type="ECO:0000256" key="1">
    <source>
        <dbReference type="ARBA" id="ARBA00022729"/>
    </source>
</evidence>
<reference evidence="5" key="2">
    <citation type="journal article" date="2022" name="Res Sq">
        <title>Evolution of multicellular longitudinally dividing oral cavity symbionts (Neisseriaceae).</title>
        <authorList>
            <person name="Nyongesa S."/>
            <person name="Weber P."/>
            <person name="Bernet E."/>
            <person name="Pullido F."/>
            <person name="Nieckarz M."/>
            <person name="Delaby M."/>
            <person name="Nieves C."/>
            <person name="Viehboeck T."/>
            <person name="Krause N."/>
            <person name="Rivera-Millot A."/>
            <person name="Nakamura A."/>
            <person name="Vischer N."/>
            <person name="VanNieuwenhze M."/>
            <person name="Brun Y."/>
            <person name="Cava F."/>
            <person name="Bulgheresi S."/>
            <person name="Veyrier F."/>
        </authorList>
    </citation>
    <scope>NUCLEOTIDE SEQUENCE</scope>
    <source>
        <strain evidence="5">SAG 1488-6</strain>
    </source>
</reference>
<dbReference type="Pfam" id="PF00497">
    <property type="entry name" value="SBP_bac_3"/>
    <property type="match status" value="1"/>
</dbReference>
<dbReference type="PROSITE" id="PS51257">
    <property type="entry name" value="PROKAR_LIPOPROTEIN"/>
    <property type="match status" value="1"/>
</dbReference>
<sequence length="295" mass="33090">MLVRRPVRAFLGLAVSVMLLSACQQPTKAGDATAEAVEIQEIPKPSEYMDTNLPENAPTYLVGTMGSYAPMEFRDEYGQSIGFDMDIIYAIAARQKFHINVLTHPWDGMLHTLNTGERDIIISSVNLTPEREEVYQFSQPYFALQDVLLVKTTNDKIHSFEDLVANKSKVSTLKGSAQQTNIMQLGVTENNVIPSDSQFIALKAMFADASDAVVGEGPVMDYYALSYPEVPTKRLVLPEAPTQYFGIAVKKGNYELRDKLNAGLKQIHEEGIYDRIYFKWFHKPVPKDFLPWANG</sequence>
<evidence type="ECO:0000313" key="6">
    <source>
        <dbReference type="Proteomes" id="UP000832034"/>
    </source>
</evidence>